<accession>A0ABW5EBC6</accession>
<organism evidence="2 3">
    <name type="scientific">Microbulbifer halophilus</name>
    <dbReference type="NCBI Taxonomy" id="453963"/>
    <lineage>
        <taxon>Bacteria</taxon>
        <taxon>Pseudomonadati</taxon>
        <taxon>Pseudomonadota</taxon>
        <taxon>Gammaproteobacteria</taxon>
        <taxon>Cellvibrionales</taxon>
        <taxon>Microbulbiferaceae</taxon>
        <taxon>Microbulbifer</taxon>
    </lineage>
</organism>
<dbReference type="Gene3D" id="1.20.1600.10">
    <property type="entry name" value="Outer membrane efflux proteins (OEP)"/>
    <property type="match status" value="1"/>
</dbReference>
<comment type="caution">
    <text evidence="2">The sequence shown here is derived from an EMBL/GenBank/DDBJ whole genome shotgun (WGS) entry which is preliminary data.</text>
</comment>
<evidence type="ECO:0000313" key="3">
    <source>
        <dbReference type="Proteomes" id="UP001597425"/>
    </source>
</evidence>
<dbReference type="InterPro" id="IPR010131">
    <property type="entry name" value="MdtP/NodT-like"/>
</dbReference>
<reference evidence="3" key="1">
    <citation type="journal article" date="2019" name="Int. J. Syst. Evol. Microbiol.">
        <title>The Global Catalogue of Microorganisms (GCM) 10K type strain sequencing project: providing services to taxonomists for standard genome sequencing and annotation.</title>
        <authorList>
            <consortium name="The Broad Institute Genomics Platform"/>
            <consortium name="The Broad Institute Genome Sequencing Center for Infectious Disease"/>
            <person name="Wu L."/>
            <person name="Ma J."/>
        </authorList>
    </citation>
    <scope>NUCLEOTIDE SEQUENCE [LARGE SCALE GENOMIC DNA]</scope>
    <source>
        <strain evidence="3">KCTC 12848</strain>
    </source>
</reference>
<gene>
    <name evidence="2" type="ORF">ACFSKX_10765</name>
</gene>
<proteinExistence type="inferred from homology"/>
<name>A0ABW5EBC6_9GAMM</name>
<evidence type="ECO:0000256" key="1">
    <source>
        <dbReference type="ARBA" id="ARBA00007613"/>
    </source>
</evidence>
<evidence type="ECO:0000313" key="2">
    <source>
        <dbReference type="EMBL" id="MFD2310898.1"/>
    </source>
</evidence>
<dbReference type="EMBL" id="JBHUJD010000012">
    <property type="protein sequence ID" value="MFD2310898.1"/>
    <property type="molecule type" value="Genomic_DNA"/>
</dbReference>
<dbReference type="PANTHER" id="PTHR30203">
    <property type="entry name" value="OUTER MEMBRANE CATION EFFLUX PROTEIN"/>
    <property type="match status" value="1"/>
</dbReference>
<dbReference type="Pfam" id="PF02321">
    <property type="entry name" value="OEP"/>
    <property type="match status" value="1"/>
</dbReference>
<dbReference type="RefSeq" id="WP_265720949.1">
    <property type="nucleotide sequence ID" value="NZ_JAPIVK010000007.1"/>
</dbReference>
<protein>
    <submittedName>
        <fullName evidence="2">TolC family protein</fullName>
    </submittedName>
</protein>
<dbReference type="Proteomes" id="UP001597425">
    <property type="component" value="Unassembled WGS sequence"/>
</dbReference>
<dbReference type="InterPro" id="IPR003423">
    <property type="entry name" value="OMP_efflux"/>
</dbReference>
<sequence length="433" mass="46373">MLSCFARTVGVLYWCARFLLVAPLMFGGAQVPAQPPDAGNPLTLTEAIDRTLAQNPELAVFRFRDAALAGRAQTADLRPPLILGGELENVGGDGGSDAAELTVSLSSVIELGGQRAARVDVVSARRSLLAAEEQAAALDLLGEVIRRYVDVLAARERLALASDSAALADDTLLAVEQRVQAAASPRSEALRARAARSRASLAVQSRQRQLAARKLALVSLWAGDSTAFSVDPAGLYRLPPSAGFAELYARAQRNPAIARFASEERLRAAELRLAETESSLDIGWSAGIRHSREIDETTLVAGVELPLFPGRRNAGAVASALAERQQVAAEREAALLRLKSRLYRAVSGREQALAAVEMLRNDVVPILSEALAEVERAYRRGRYSYLEWVAAREELIGARRAKIEAAAAALRYGAEIEQMTAAPLLPAGAEPKK</sequence>
<comment type="similarity">
    <text evidence="1">Belongs to the outer membrane factor (OMF) (TC 1.B.17) family.</text>
</comment>
<keyword evidence="3" id="KW-1185">Reference proteome</keyword>
<dbReference type="PANTHER" id="PTHR30203:SF24">
    <property type="entry name" value="BLR4935 PROTEIN"/>
    <property type="match status" value="1"/>
</dbReference>
<dbReference type="SUPFAM" id="SSF56954">
    <property type="entry name" value="Outer membrane efflux proteins (OEP)"/>
    <property type="match status" value="1"/>
</dbReference>